<dbReference type="Gene3D" id="3.40.140.80">
    <property type="match status" value="1"/>
</dbReference>
<dbReference type="AlphaFoldDB" id="A0A4R6VQQ9"/>
<name>A0A4R6VQQ9_9HYPH</name>
<dbReference type="EMBL" id="SNYR01000001">
    <property type="protein sequence ID" value="TDQ66359.1"/>
    <property type="molecule type" value="Genomic_DNA"/>
</dbReference>
<feature type="domain" description="LpxI C-terminal" evidence="1">
    <location>
        <begin position="151"/>
        <end position="262"/>
    </location>
</feature>
<dbReference type="OrthoDB" id="9789836at2"/>
<evidence type="ECO:0000313" key="3">
    <source>
        <dbReference type="Proteomes" id="UP000295391"/>
    </source>
</evidence>
<dbReference type="RefSeq" id="WP_133571058.1">
    <property type="nucleotide sequence ID" value="NZ_SNYR01000001.1"/>
</dbReference>
<accession>A0A4R6VQQ9</accession>
<reference evidence="2 3" key="1">
    <citation type="submission" date="2019-03" db="EMBL/GenBank/DDBJ databases">
        <title>Genomic Encyclopedia of Type Strains, Phase III (KMG-III): the genomes of soil and plant-associated and newly described type strains.</title>
        <authorList>
            <person name="Whitman W."/>
        </authorList>
    </citation>
    <scope>NUCLEOTIDE SEQUENCE [LARGE SCALE GENOMIC DNA]</scope>
    <source>
        <strain evidence="2 3">CGMCC 1.7002</strain>
    </source>
</reference>
<dbReference type="InterPro" id="IPR010415">
    <property type="entry name" value="LpxI_C"/>
</dbReference>
<dbReference type="Pfam" id="PF06230">
    <property type="entry name" value="LpxI_C"/>
    <property type="match status" value="1"/>
</dbReference>
<organism evidence="2 3">
    <name type="scientific">Maritalea mobilis</name>
    <dbReference type="NCBI Taxonomy" id="483324"/>
    <lineage>
        <taxon>Bacteria</taxon>
        <taxon>Pseudomonadati</taxon>
        <taxon>Pseudomonadota</taxon>
        <taxon>Alphaproteobacteria</taxon>
        <taxon>Hyphomicrobiales</taxon>
        <taxon>Devosiaceae</taxon>
        <taxon>Maritalea</taxon>
    </lineage>
</organism>
<evidence type="ECO:0000259" key="1">
    <source>
        <dbReference type="Pfam" id="PF06230"/>
    </source>
</evidence>
<proteinExistence type="predicted"/>
<dbReference type="PANTHER" id="PTHR39962:SF1">
    <property type="entry name" value="LPXI FAMILY PROTEIN"/>
    <property type="match status" value="1"/>
</dbReference>
<sequence>MIKLALLLGEGALARAAYEAAQQEFGSDSVAGFALCRKAWPELPLFDLDDLGAAISMTKQAAPELISVAGRVDLSPERRDKMVASLHSALPEVARDTSDLGLEILFGVVAQLIGARPIGVHEFAARLLAAEGHLFGQEADVNSEIYSKLLTATRKFGETDLGQSLVFAGVQPVVGEDIAGTDALLHRVKALATHTPFVGELTLVKAKKPQQTGVGDLPTIGRRTVELAAEVGISTILVEAGATLVLDQDELDALCHKTGVRIIGAQ</sequence>
<dbReference type="InterPro" id="IPR053174">
    <property type="entry name" value="LpxI"/>
</dbReference>
<dbReference type="PANTHER" id="PTHR39962">
    <property type="entry name" value="BLL4848 PROTEIN"/>
    <property type="match status" value="1"/>
</dbReference>
<dbReference type="InterPro" id="IPR043167">
    <property type="entry name" value="LpxI_C_sf"/>
</dbReference>
<comment type="caution">
    <text evidence="2">The sequence shown here is derived from an EMBL/GenBank/DDBJ whole genome shotgun (WGS) entry which is preliminary data.</text>
</comment>
<dbReference type="Proteomes" id="UP000295391">
    <property type="component" value="Unassembled WGS sequence"/>
</dbReference>
<gene>
    <name evidence="2" type="ORF">ATL17_0352</name>
</gene>
<evidence type="ECO:0000313" key="2">
    <source>
        <dbReference type="EMBL" id="TDQ66359.1"/>
    </source>
</evidence>
<keyword evidence="3" id="KW-1185">Reference proteome</keyword>
<protein>
    <submittedName>
        <fullName evidence="2">DUF1009 family protein</fullName>
    </submittedName>
</protein>